<name>A0A1M6UQI1_9BACT</name>
<keyword evidence="2" id="KW-0540">Nuclease</keyword>
<dbReference type="Pfam" id="PF13395">
    <property type="entry name" value="HNH_4"/>
    <property type="match status" value="1"/>
</dbReference>
<keyword evidence="2" id="KW-0378">Hydrolase</keyword>
<dbReference type="RefSeq" id="WP_073282553.1">
    <property type="nucleotide sequence ID" value="NZ_FRAS01000005.1"/>
</dbReference>
<evidence type="ECO:0000313" key="2">
    <source>
        <dbReference type="EMBL" id="SHK71419.1"/>
    </source>
</evidence>
<feature type="domain" description="HNH nuclease" evidence="1">
    <location>
        <begin position="269"/>
        <end position="318"/>
    </location>
</feature>
<reference evidence="3" key="1">
    <citation type="submission" date="2016-11" db="EMBL/GenBank/DDBJ databases">
        <authorList>
            <person name="Varghese N."/>
            <person name="Submissions S."/>
        </authorList>
    </citation>
    <scope>NUCLEOTIDE SEQUENCE [LARGE SCALE GENOMIC DNA]</scope>
    <source>
        <strain evidence="3">DSM 18569</strain>
    </source>
</reference>
<dbReference type="InterPro" id="IPR003615">
    <property type="entry name" value="HNH_nuc"/>
</dbReference>
<dbReference type="EMBL" id="FRAS01000005">
    <property type="protein sequence ID" value="SHK71419.1"/>
    <property type="molecule type" value="Genomic_DNA"/>
</dbReference>
<organism evidence="2 3">
    <name type="scientific">Hymenobacter psychrotolerans DSM 18569</name>
    <dbReference type="NCBI Taxonomy" id="1121959"/>
    <lineage>
        <taxon>Bacteria</taxon>
        <taxon>Pseudomonadati</taxon>
        <taxon>Bacteroidota</taxon>
        <taxon>Cytophagia</taxon>
        <taxon>Cytophagales</taxon>
        <taxon>Hymenobacteraceae</taxon>
        <taxon>Hymenobacter</taxon>
    </lineage>
</organism>
<dbReference type="STRING" id="1121959.SAMN02746009_01443"/>
<gene>
    <name evidence="2" type="ORF">SAMN02746009_01443</name>
</gene>
<dbReference type="GO" id="GO:0004519">
    <property type="term" value="F:endonuclease activity"/>
    <property type="evidence" value="ECO:0007669"/>
    <property type="project" value="UniProtKB-KW"/>
</dbReference>
<keyword evidence="2" id="KW-0255">Endonuclease</keyword>
<accession>A0A1M6UQI1</accession>
<evidence type="ECO:0000259" key="1">
    <source>
        <dbReference type="Pfam" id="PF13395"/>
    </source>
</evidence>
<keyword evidence="3" id="KW-1185">Reference proteome</keyword>
<dbReference type="AlphaFoldDB" id="A0A1M6UQI1"/>
<dbReference type="Proteomes" id="UP000183947">
    <property type="component" value="Unassembled WGS sequence"/>
</dbReference>
<evidence type="ECO:0000313" key="3">
    <source>
        <dbReference type="Proteomes" id="UP000183947"/>
    </source>
</evidence>
<protein>
    <submittedName>
        <fullName evidence="2">HNH endonuclease</fullName>
    </submittedName>
</protein>
<sequence length="388" mass="43907">MPLISGEQAIATILKHDNKTTSYKIALLRAINDLVLLYPDLARTDQPVAVPLARLAELWTAYYWPFADDAQPIYQGARALVGGQLRNDVSFRPALTQLRQQWQATVQLPAQSADGFFLLTEMRTPRRRATYAPALQQAYTQAVAAAAKALLMPIKYAGPGHWSVFDKPARLDQLPPQVQTLPGTSPQDVCLVVSATLWEAFHRLSLYVEALCLHEWSLFTETVTQDAGQLVTRGQVYTLLTARPDNRRPLTWERNQVDILLHENVRFVCPWTQKPLTQPQHYDLDHLLPLTVYPVNELWNLLPVDRQFNQHTKRDRVPDLQRLTTAEPLLAQSYAAYQQSATLHKVMLEDAALRFTGLTPGPNFAAQLASRTVHFINDVAAARYVQRF</sequence>
<dbReference type="OrthoDB" id="7348755at2"/>
<proteinExistence type="predicted"/>